<evidence type="ECO:0000256" key="3">
    <source>
        <dbReference type="ARBA" id="ARBA00022884"/>
    </source>
</evidence>
<dbReference type="FunFam" id="3.90.930.12:FF:000002">
    <property type="entry name" value="50S ribosomal protein L6"/>
    <property type="match status" value="1"/>
</dbReference>
<dbReference type="Proteomes" id="UP001144471">
    <property type="component" value="Unassembled WGS sequence"/>
</dbReference>
<keyword evidence="3 6" id="KW-0694">RNA-binding</keyword>
<comment type="similarity">
    <text evidence="1 6 7">Belongs to the universal ribosomal protein uL6 family.</text>
</comment>
<dbReference type="GO" id="GO:0019843">
    <property type="term" value="F:rRNA binding"/>
    <property type="evidence" value="ECO:0007669"/>
    <property type="project" value="UniProtKB-UniRule"/>
</dbReference>
<dbReference type="EMBL" id="BSDY01000030">
    <property type="protein sequence ID" value="GLI57983.1"/>
    <property type="molecule type" value="Genomic_DNA"/>
</dbReference>
<dbReference type="FunFam" id="3.90.930.12:FF:000001">
    <property type="entry name" value="50S ribosomal protein L6"/>
    <property type="match status" value="1"/>
</dbReference>
<keyword evidence="11" id="KW-1185">Reference proteome</keyword>
<dbReference type="RefSeq" id="WP_281837659.1">
    <property type="nucleotide sequence ID" value="NZ_BSDY01000030.1"/>
</dbReference>
<keyword evidence="2 6" id="KW-0699">rRNA-binding</keyword>
<dbReference type="PIRSF" id="PIRSF002162">
    <property type="entry name" value="Ribosomal_L6"/>
    <property type="match status" value="1"/>
</dbReference>
<protein>
    <recommendedName>
        <fullName evidence="6">Large ribosomal subunit protein uL6</fullName>
    </recommendedName>
</protein>
<feature type="domain" description="Large ribosomal subunit protein uL6 alpha-beta" evidence="9">
    <location>
        <begin position="11"/>
        <end position="82"/>
    </location>
</feature>
<evidence type="ECO:0000256" key="8">
    <source>
        <dbReference type="RuleBase" id="RU003870"/>
    </source>
</evidence>
<gene>
    <name evidence="6 10" type="primary">rplF</name>
    <name evidence="10" type="ORF">PM10SUCC1_34970</name>
</gene>
<comment type="subunit">
    <text evidence="6">Part of the 50S ribosomal subunit.</text>
</comment>
<dbReference type="NCBIfam" id="TIGR03654">
    <property type="entry name" value="L6_bact"/>
    <property type="match status" value="1"/>
</dbReference>
<dbReference type="PROSITE" id="PS00525">
    <property type="entry name" value="RIBOSOMAL_L6_1"/>
    <property type="match status" value="1"/>
</dbReference>
<accession>A0A9W6GMU7</accession>
<dbReference type="GO" id="GO:0022625">
    <property type="term" value="C:cytosolic large ribosomal subunit"/>
    <property type="evidence" value="ECO:0007669"/>
    <property type="project" value="UniProtKB-UniRule"/>
</dbReference>
<dbReference type="Pfam" id="PF00347">
    <property type="entry name" value="Ribosomal_L6"/>
    <property type="match status" value="2"/>
</dbReference>
<dbReference type="SUPFAM" id="SSF56053">
    <property type="entry name" value="Ribosomal protein L6"/>
    <property type="match status" value="2"/>
</dbReference>
<keyword evidence="5 6" id="KW-0687">Ribonucleoprotein</keyword>
<dbReference type="PRINTS" id="PR00059">
    <property type="entry name" value="RIBOSOMALL6"/>
</dbReference>
<organism evidence="10 11">
    <name type="scientific">Propionigenium maris DSM 9537</name>
    <dbReference type="NCBI Taxonomy" id="1123000"/>
    <lineage>
        <taxon>Bacteria</taxon>
        <taxon>Fusobacteriati</taxon>
        <taxon>Fusobacteriota</taxon>
        <taxon>Fusobacteriia</taxon>
        <taxon>Fusobacteriales</taxon>
        <taxon>Fusobacteriaceae</taxon>
        <taxon>Propionigenium</taxon>
    </lineage>
</organism>
<evidence type="ECO:0000256" key="1">
    <source>
        <dbReference type="ARBA" id="ARBA00009356"/>
    </source>
</evidence>
<dbReference type="PANTHER" id="PTHR11655">
    <property type="entry name" value="60S/50S RIBOSOMAL PROTEIN L6/L9"/>
    <property type="match status" value="1"/>
</dbReference>
<sequence length="177" mass="19093">MSRIGKRPVVVPAGVEVTLNGNVVTVKGPKGTLTKTFNDELTIKMEDNQIVVERSNDEPKMRALHGTTSALINNMVIGVTSGFRKTLNLVGVGYRAAAKGKGLELSLGYSHPVLINEVAGIAFTVEKNTTIHVDGIEKELVGQVAAEIRSKRAPEPYKGKGVKYADEVIRRKEGKKA</sequence>
<comment type="function">
    <text evidence="6 8">This protein binds to the 23S rRNA, and is important in its secondary structure. It is located near the subunit interface in the base of the L7/L12 stalk, and near the tRNA binding site of the peptidyltransferase center.</text>
</comment>
<dbReference type="AlphaFoldDB" id="A0A9W6GMU7"/>
<dbReference type="Gene3D" id="3.90.930.12">
    <property type="entry name" value="Ribosomal protein L6, alpha-beta domain"/>
    <property type="match status" value="2"/>
</dbReference>
<evidence type="ECO:0000256" key="7">
    <source>
        <dbReference type="RuleBase" id="RU003869"/>
    </source>
</evidence>
<evidence type="ECO:0000259" key="9">
    <source>
        <dbReference type="Pfam" id="PF00347"/>
    </source>
</evidence>
<proteinExistence type="inferred from homology"/>
<dbReference type="InterPro" id="IPR000702">
    <property type="entry name" value="Ribosomal_uL6-like"/>
</dbReference>
<evidence type="ECO:0000256" key="4">
    <source>
        <dbReference type="ARBA" id="ARBA00022980"/>
    </source>
</evidence>
<dbReference type="GO" id="GO:0002181">
    <property type="term" value="P:cytoplasmic translation"/>
    <property type="evidence" value="ECO:0007669"/>
    <property type="project" value="TreeGrafter"/>
</dbReference>
<evidence type="ECO:0000256" key="5">
    <source>
        <dbReference type="ARBA" id="ARBA00023274"/>
    </source>
</evidence>
<dbReference type="PANTHER" id="PTHR11655:SF14">
    <property type="entry name" value="LARGE RIBOSOMAL SUBUNIT PROTEIN UL6M"/>
    <property type="match status" value="1"/>
</dbReference>
<feature type="domain" description="Large ribosomal subunit protein uL6 alpha-beta" evidence="9">
    <location>
        <begin position="90"/>
        <end position="164"/>
    </location>
</feature>
<evidence type="ECO:0000256" key="6">
    <source>
        <dbReference type="HAMAP-Rule" id="MF_01365"/>
    </source>
</evidence>
<name>A0A9W6GMU7_9FUSO</name>
<dbReference type="GO" id="GO:0003735">
    <property type="term" value="F:structural constituent of ribosome"/>
    <property type="evidence" value="ECO:0007669"/>
    <property type="project" value="UniProtKB-UniRule"/>
</dbReference>
<evidence type="ECO:0000256" key="2">
    <source>
        <dbReference type="ARBA" id="ARBA00022730"/>
    </source>
</evidence>
<evidence type="ECO:0000313" key="10">
    <source>
        <dbReference type="EMBL" id="GLI57983.1"/>
    </source>
</evidence>
<evidence type="ECO:0000313" key="11">
    <source>
        <dbReference type="Proteomes" id="UP001144471"/>
    </source>
</evidence>
<dbReference type="InterPro" id="IPR036789">
    <property type="entry name" value="Ribosomal_uL6-like_a/b-dom_sf"/>
</dbReference>
<keyword evidence="4 6" id="KW-0689">Ribosomal protein</keyword>
<dbReference type="HAMAP" id="MF_01365_B">
    <property type="entry name" value="Ribosomal_uL6_B"/>
    <property type="match status" value="1"/>
</dbReference>
<comment type="caution">
    <text evidence="10">The sequence shown here is derived from an EMBL/GenBank/DDBJ whole genome shotgun (WGS) entry which is preliminary data.</text>
</comment>
<dbReference type="InterPro" id="IPR019906">
    <property type="entry name" value="Ribosomal_uL6_bac-type"/>
</dbReference>
<dbReference type="InterPro" id="IPR020040">
    <property type="entry name" value="Ribosomal_uL6_a/b-dom"/>
</dbReference>
<dbReference type="InterPro" id="IPR002358">
    <property type="entry name" value="Ribosomal_uL6_CS"/>
</dbReference>
<reference evidence="10" key="1">
    <citation type="submission" date="2022-12" db="EMBL/GenBank/DDBJ databases">
        <title>Reference genome sequencing for broad-spectrum identification of bacterial and archaeal isolates by mass spectrometry.</title>
        <authorList>
            <person name="Sekiguchi Y."/>
            <person name="Tourlousse D.M."/>
        </authorList>
    </citation>
    <scope>NUCLEOTIDE SEQUENCE</scope>
    <source>
        <strain evidence="10">10succ1</strain>
    </source>
</reference>